<dbReference type="Proteomes" id="UP000236488">
    <property type="component" value="Unassembled WGS sequence"/>
</dbReference>
<reference evidence="2 3" key="1">
    <citation type="journal article" date="2018" name="Int. J. Syst. Evol. Microbiol.">
        <title>Rubneribacter badeniensis gen. nov., sp. nov. and Enteroscipio rubneri gen. nov., sp. nov., new members of the Eggerthellaceae isolated from human faeces.</title>
        <authorList>
            <person name="Danylec N."/>
            <person name="Gobl A."/>
            <person name="Stoll D.A."/>
            <person name="Hetzer B."/>
            <person name="Kulling S.E."/>
            <person name="Huch M."/>
        </authorList>
    </citation>
    <scope>NUCLEOTIDE SEQUENCE [LARGE SCALE GENOMIC DNA]</scope>
    <source>
        <strain evidence="2 3">ResAG-85</strain>
    </source>
</reference>
<proteinExistence type="predicted"/>
<evidence type="ECO:0000259" key="1">
    <source>
        <dbReference type="Pfam" id="PF12728"/>
    </source>
</evidence>
<comment type="caution">
    <text evidence="2">The sequence shown here is derived from an EMBL/GenBank/DDBJ whole genome shotgun (WGS) entry which is preliminary data.</text>
</comment>
<keyword evidence="2" id="KW-0238">DNA-binding</keyword>
<evidence type="ECO:0000313" key="2">
    <source>
        <dbReference type="EMBL" id="PNV64520.1"/>
    </source>
</evidence>
<dbReference type="NCBIfam" id="TIGR01764">
    <property type="entry name" value="excise"/>
    <property type="match status" value="1"/>
</dbReference>
<dbReference type="InterPro" id="IPR010093">
    <property type="entry name" value="SinI_DNA-bd"/>
</dbReference>
<gene>
    <name evidence="2" type="ORF">C2L80_11515</name>
</gene>
<dbReference type="RefSeq" id="WP_103263237.1">
    <property type="nucleotide sequence ID" value="NZ_PPEL01000090.1"/>
</dbReference>
<feature type="domain" description="Helix-turn-helix" evidence="1">
    <location>
        <begin position="1"/>
        <end position="50"/>
    </location>
</feature>
<dbReference type="InterPro" id="IPR041657">
    <property type="entry name" value="HTH_17"/>
</dbReference>
<protein>
    <submittedName>
        <fullName evidence="2">DNA-binding protein</fullName>
    </submittedName>
</protein>
<dbReference type="AlphaFoldDB" id="A0A2K2U2X5"/>
<dbReference type="GO" id="GO:0003677">
    <property type="term" value="F:DNA binding"/>
    <property type="evidence" value="ECO:0007669"/>
    <property type="project" value="UniProtKB-KW"/>
</dbReference>
<keyword evidence="3" id="KW-1185">Reference proteome</keyword>
<evidence type="ECO:0000313" key="3">
    <source>
        <dbReference type="Proteomes" id="UP000236488"/>
    </source>
</evidence>
<sequence length="133" mass="14507">MLSVAESASLLGVSPSRVRALIAEGALPAEKIGRSWVLREEDVLQRAANRPGPGRPATIATCAGKFEHPEPSLPTSEIDLHDLYLACKKAFAVRPDAEAIARAESTEESSFYFAVADHFLQQRQCELVRQGVY</sequence>
<accession>A0A2K2U2X5</accession>
<dbReference type="EMBL" id="PPEL01000090">
    <property type="protein sequence ID" value="PNV64520.1"/>
    <property type="molecule type" value="Genomic_DNA"/>
</dbReference>
<dbReference type="Pfam" id="PF12728">
    <property type="entry name" value="HTH_17"/>
    <property type="match status" value="1"/>
</dbReference>
<organism evidence="2 3">
    <name type="scientific">Rubneribacter badeniensis</name>
    <dbReference type="NCBI Taxonomy" id="2070688"/>
    <lineage>
        <taxon>Bacteria</taxon>
        <taxon>Bacillati</taxon>
        <taxon>Actinomycetota</taxon>
        <taxon>Coriobacteriia</taxon>
        <taxon>Eggerthellales</taxon>
        <taxon>Eggerthellaceae</taxon>
        <taxon>Rubneribacter</taxon>
    </lineage>
</organism>
<name>A0A2K2U2X5_9ACTN</name>